<evidence type="ECO:0000313" key="3">
    <source>
        <dbReference type="Proteomes" id="UP000789396"/>
    </source>
</evidence>
<name>A0A9N9C8B1_9GLOM</name>
<feature type="region of interest" description="Disordered" evidence="1">
    <location>
        <begin position="282"/>
        <end position="304"/>
    </location>
</feature>
<dbReference type="AlphaFoldDB" id="A0A9N9C8B1"/>
<proteinExistence type="predicted"/>
<comment type="caution">
    <text evidence="2">The sequence shown here is derived from an EMBL/GenBank/DDBJ whole genome shotgun (WGS) entry which is preliminary data.</text>
</comment>
<organism evidence="2 3">
    <name type="scientific">Racocetra fulgida</name>
    <dbReference type="NCBI Taxonomy" id="60492"/>
    <lineage>
        <taxon>Eukaryota</taxon>
        <taxon>Fungi</taxon>
        <taxon>Fungi incertae sedis</taxon>
        <taxon>Mucoromycota</taxon>
        <taxon>Glomeromycotina</taxon>
        <taxon>Glomeromycetes</taxon>
        <taxon>Diversisporales</taxon>
        <taxon>Gigasporaceae</taxon>
        <taxon>Racocetra</taxon>
    </lineage>
</organism>
<accession>A0A9N9C8B1</accession>
<evidence type="ECO:0000256" key="1">
    <source>
        <dbReference type="SAM" id="MobiDB-lite"/>
    </source>
</evidence>
<gene>
    <name evidence="2" type="ORF">RFULGI_LOCUS6292</name>
</gene>
<dbReference type="Proteomes" id="UP000789396">
    <property type="component" value="Unassembled WGS sequence"/>
</dbReference>
<protein>
    <submittedName>
        <fullName evidence="2">8917_t:CDS:1</fullName>
    </submittedName>
</protein>
<evidence type="ECO:0000313" key="2">
    <source>
        <dbReference type="EMBL" id="CAG8592625.1"/>
    </source>
</evidence>
<keyword evidence="3" id="KW-1185">Reference proteome</keyword>
<reference evidence="2" key="1">
    <citation type="submission" date="2021-06" db="EMBL/GenBank/DDBJ databases">
        <authorList>
            <person name="Kallberg Y."/>
            <person name="Tangrot J."/>
            <person name="Rosling A."/>
        </authorList>
    </citation>
    <scope>NUCLEOTIDE SEQUENCE</scope>
    <source>
        <strain evidence="2">IN212</strain>
    </source>
</reference>
<sequence length="509" mass="60291">MEVDDESHCHRIIDYKENIREAQYLKCKHLYRKGRIQDNREGKIGYNKWENDWNYWKARLSIKDNQIKLVQQLRLGSKRAKDFKSINGSVKISIKVSDDGRDSHVDNSVVKIPIEAQKNTDNINLDGKRTIYLSRVNLDGSWSIKGSNNDSNNERKYKKKDDDYKIIEVDKDINKSKRLRLDGNTKLKIKDDKIYLEYEVDDKIYREYEVNAEEGNSNDLKIEDKTFEDAMTTHYWYAILKKKENHDKFFLQYEVPSDKDVMQLSVEGNKLINLKYYENNEDNEDTKRSTNNEDNKRSTNNEDNKRSTNIEDIIKLTYDKMVYEEDLTKNFKSLTINNERTDEMTISNDYGTIEFRQHSILRRCQHDKYTIEQDDETIIIRIQVYAHSIVKITNKKDDDTKEKDDPMVTRLDHGGELKIQINRNTNDQNIGKNGVKIVLSRNINLHNGGLLKIKNGCVTFVEMPENKRFIDLTKHGFLNFVVYHHKKRVEKLRNLKKKLLHNDKRLMSE</sequence>
<dbReference type="EMBL" id="CAJVPZ010007964">
    <property type="protein sequence ID" value="CAG8592625.1"/>
    <property type="molecule type" value="Genomic_DNA"/>
</dbReference>
<feature type="compositionally biased region" description="Basic and acidic residues" evidence="1">
    <location>
        <begin position="285"/>
        <end position="304"/>
    </location>
</feature>
<dbReference type="OrthoDB" id="2374170at2759"/>